<dbReference type="RefSeq" id="WP_307330041.1">
    <property type="nucleotide sequence ID" value="NZ_JAUSUG010000022.1"/>
</dbReference>
<reference evidence="2 3" key="1">
    <citation type="submission" date="2023-07" db="EMBL/GenBank/DDBJ databases">
        <title>Genomic Encyclopedia of Type Strains, Phase IV (KMG-IV): sequencing the most valuable type-strain genomes for metagenomic binning, comparative biology and taxonomic classification.</title>
        <authorList>
            <person name="Goeker M."/>
        </authorList>
    </citation>
    <scope>NUCLEOTIDE SEQUENCE [LARGE SCALE GENOMIC DNA]</scope>
    <source>
        <strain evidence="2 3">DSM 9768</strain>
    </source>
</reference>
<dbReference type="Proteomes" id="UP001230005">
    <property type="component" value="Unassembled WGS sequence"/>
</dbReference>
<evidence type="ECO:0000256" key="1">
    <source>
        <dbReference type="SAM" id="Phobius"/>
    </source>
</evidence>
<accession>A0ABU0A202</accession>
<keyword evidence="1" id="KW-0812">Transmembrane</keyword>
<organism evidence="2 3">
    <name type="scientific">Evansella vedderi</name>
    <dbReference type="NCBI Taxonomy" id="38282"/>
    <lineage>
        <taxon>Bacteria</taxon>
        <taxon>Bacillati</taxon>
        <taxon>Bacillota</taxon>
        <taxon>Bacilli</taxon>
        <taxon>Bacillales</taxon>
        <taxon>Bacillaceae</taxon>
        <taxon>Evansella</taxon>
    </lineage>
</organism>
<evidence type="ECO:0000313" key="2">
    <source>
        <dbReference type="EMBL" id="MDQ0257006.1"/>
    </source>
</evidence>
<comment type="caution">
    <text evidence="2">The sequence shown here is derived from an EMBL/GenBank/DDBJ whole genome shotgun (WGS) entry which is preliminary data.</text>
</comment>
<evidence type="ECO:0000313" key="3">
    <source>
        <dbReference type="Proteomes" id="UP001230005"/>
    </source>
</evidence>
<keyword evidence="3" id="KW-1185">Reference proteome</keyword>
<gene>
    <name evidence="2" type="ORF">J2S74_004451</name>
</gene>
<feature type="transmembrane region" description="Helical" evidence="1">
    <location>
        <begin position="45"/>
        <end position="66"/>
    </location>
</feature>
<keyword evidence="1" id="KW-0472">Membrane</keyword>
<dbReference type="EMBL" id="JAUSUG010000022">
    <property type="protein sequence ID" value="MDQ0257006.1"/>
    <property type="molecule type" value="Genomic_DNA"/>
</dbReference>
<name>A0ABU0A202_9BACI</name>
<protein>
    <submittedName>
        <fullName evidence="2">Uncharacterized protein</fullName>
    </submittedName>
</protein>
<feature type="transmembrane region" description="Helical" evidence="1">
    <location>
        <begin position="15"/>
        <end position="33"/>
    </location>
</feature>
<keyword evidence="1" id="KW-1133">Transmembrane helix</keyword>
<sequence>MTKLKEMSKEEKREYIIVFSIFIISIIVGYFVGQNREWFRPSFTAAGYMAGSLMTCMALFSIYRIISFVASFFNKKPVQ</sequence>
<proteinExistence type="predicted"/>